<dbReference type="Gene3D" id="3.40.50.1820">
    <property type="entry name" value="alpha/beta hydrolase"/>
    <property type="match status" value="1"/>
</dbReference>
<dbReference type="WBParaSite" id="GPUH_0000737901-mRNA-1">
    <property type="protein sequence ID" value="GPUH_0000737901-mRNA-1"/>
    <property type="gene ID" value="GPUH_0000737901"/>
</dbReference>
<evidence type="ECO:0000313" key="2">
    <source>
        <dbReference type="Proteomes" id="UP000271098"/>
    </source>
</evidence>
<evidence type="ECO:0000313" key="1">
    <source>
        <dbReference type="EMBL" id="VDK58084.1"/>
    </source>
</evidence>
<gene>
    <name evidence="1" type="ORF">GPUH_LOCUS7365</name>
</gene>
<dbReference type="EMBL" id="UYRT01018924">
    <property type="protein sequence ID" value="VDK58084.1"/>
    <property type="molecule type" value="Genomic_DNA"/>
</dbReference>
<dbReference type="AlphaFoldDB" id="A0A183DF79"/>
<dbReference type="InterPro" id="IPR029058">
    <property type="entry name" value="AB_hydrolase_fold"/>
</dbReference>
<keyword evidence="2" id="KW-1185">Reference proteome</keyword>
<dbReference type="OrthoDB" id="19653at2759"/>
<reference evidence="3" key="1">
    <citation type="submission" date="2016-06" db="UniProtKB">
        <authorList>
            <consortium name="WormBaseParasite"/>
        </authorList>
    </citation>
    <scope>IDENTIFICATION</scope>
</reference>
<organism evidence="3">
    <name type="scientific">Gongylonema pulchrum</name>
    <dbReference type="NCBI Taxonomy" id="637853"/>
    <lineage>
        <taxon>Eukaryota</taxon>
        <taxon>Metazoa</taxon>
        <taxon>Ecdysozoa</taxon>
        <taxon>Nematoda</taxon>
        <taxon>Chromadorea</taxon>
        <taxon>Rhabditida</taxon>
        <taxon>Spirurina</taxon>
        <taxon>Spiruromorpha</taxon>
        <taxon>Spiruroidea</taxon>
        <taxon>Gongylonematidae</taxon>
        <taxon>Gongylonema</taxon>
    </lineage>
</organism>
<sequence>MDVDLMIGLNHDEGNYWNIYNLPQYFDKPEQPLLSEQDFLECVNVAFKTQPKLVREAASFIYMDRKCENIGYKSKYYAEQVSSTFREQAKCFIFGN</sequence>
<name>A0A183DF79_9BILA</name>
<protein>
    <submittedName>
        <fullName evidence="3">COesterase domain-containing protein</fullName>
    </submittedName>
</protein>
<dbReference type="Proteomes" id="UP000271098">
    <property type="component" value="Unassembled WGS sequence"/>
</dbReference>
<evidence type="ECO:0000313" key="3">
    <source>
        <dbReference type="WBParaSite" id="GPUH_0000737901-mRNA-1"/>
    </source>
</evidence>
<reference evidence="1 2" key="2">
    <citation type="submission" date="2018-11" db="EMBL/GenBank/DDBJ databases">
        <authorList>
            <consortium name="Pathogen Informatics"/>
        </authorList>
    </citation>
    <scope>NUCLEOTIDE SEQUENCE [LARGE SCALE GENOMIC DNA]</scope>
</reference>
<proteinExistence type="predicted"/>
<accession>A0A183DF79</accession>